<evidence type="ECO:0000256" key="1">
    <source>
        <dbReference type="SAM" id="MobiDB-lite"/>
    </source>
</evidence>
<evidence type="ECO:0008006" key="4">
    <source>
        <dbReference type="Google" id="ProtNLM"/>
    </source>
</evidence>
<evidence type="ECO:0000313" key="2">
    <source>
        <dbReference type="EMBL" id="KAG5643268.1"/>
    </source>
</evidence>
<dbReference type="Pfam" id="PF08613">
    <property type="entry name" value="Cyclin"/>
    <property type="match status" value="1"/>
</dbReference>
<accession>A0A9P7G484</accession>
<dbReference type="PANTHER" id="PTHR15615">
    <property type="match status" value="1"/>
</dbReference>
<comment type="caution">
    <text evidence="2">The sequence shown here is derived from an EMBL/GenBank/DDBJ whole genome shotgun (WGS) entry which is preliminary data.</text>
</comment>
<evidence type="ECO:0000313" key="3">
    <source>
        <dbReference type="Proteomes" id="UP000775547"/>
    </source>
</evidence>
<dbReference type="Gene3D" id="1.10.472.10">
    <property type="entry name" value="Cyclin-like"/>
    <property type="match status" value="1"/>
</dbReference>
<feature type="region of interest" description="Disordered" evidence="1">
    <location>
        <begin position="58"/>
        <end position="77"/>
    </location>
</feature>
<name>A0A9P7G484_9AGAR</name>
<feature type="region of interest" description="Disordered" evidence="1">
    <location>
        <begin position="231"/>
        <end position="282"/>
    </location>
</feature>
<keyword evidence="3" id="KW-1185">Reference proteome</keyword>
<feature type="compositionally biased region" description="Basic and acidic residues" evidence="1">
    <location>
        <begin position="355"/>
        <end position="364"/>
    </location>
</feature>
<gene>
    <name evidence="2" type="ORF">DXG03_001278</name>
</gene>
<dbReference type="GO" id="GO:0000307">
    <property type="term" value="C:cyclin-dependent protein kinase holoenzyme complex"/>
    <property type="evidence" value="ECO:0007669"/>
    <property type="project" value="TreeGrafter"/>
</dbReference>
<reference evidence="2" key="2">
    <citation type="submission" date="2021-10" db="EMBL/GenBank/DDBJ databases">
        <title>Phylogenomics reveals ancestral predisposition of the termite-cultivated fungus Termitomyces towards a domesticated lifestyle.</title>
        <authorList>
            <person name="Auxier B."/>
            <person name="Grum-Grzhimaylo A."/>
            <person name="Cardenas M.E."/>
            <person name="Lodge J.D."/>
            <person name="Laessoe T."/>
            <person name="Pedersen O."/>
            <person name="Smith M.E."/>
            <person name="Kuyper T.W."/>
            <person name="Franco-Molano E.A."/>
            <person name="Baroni T.J."/>
            <person name="Aanen D.K."/>
        </authorList>
    </citation>
    <scope>NUCLEOTIDE SEQUENCE</scope>
    <source>
        <strain evidence="2">AP01</strain>
        <tissue evidence="2">Mycelium</tissue>
    </source>
</reference>
<dbReference type="EMBL" id="JABCKV010000124">
    <property type="protein sequence ID" value="KAG5643268.1"/>
    <property type="molecule type" value="Genomic_DNA"/>
</dbReference>
<feature type="compositionally biased region" description="Low complexity" evidence="1">
    <location>
        <begin position="437"/>
        <end position="458"/>
    </location>
</feature>
<dbReference type="InterPro" id="IPR013922">
    <property type="entry name" value="Cyclin_PHO80-like"/>
</dbReference>
<proteinExistence type="predicted"/>
<dbReference type="OrthoDB" id="10250320at2759"/>
<feature type="region of interest" description="Disordered" evidence="1">
    <location>
        <begin position="487"/>
        <end position="506"/>
    </location>
</feature>
<feature type="region of interest" description="Disordered" evidence="1">
    <location>
        <begin position="294"/>
        <end position="407"/>
    </location>
</feature>
<dbReference type="InterPro" id="IPR036915">
    <property type="entry name" value="Cyclin-like_sf"/>
</dbReference>
<dbReference type="GO" id="GO:0005634">
    <property type="term" value="C:nucleus"/>
    <property type="evidence" value="ECO:0007669"/>
    <property type="project" value="TreeGrafter"/>
</dbReference>
<dbReference type="GO" id="GO:0016538">
    <property type="term" value="F:cyclin-dependent protein serine/threonine kinase regulator activity"/>
    <property type="evidence" value="ECO:0007669"/>
    <property type="project" value="TreeGrafter"/>
</dbReference>
<dbReference type="SUPFAM" id="SSF47954">
    <property type="entry name" value="Cyclin-like"/>
    <property type="match status" value="1"/>
</dbReference>
<dbReference type="GO" id="GO:0019901">
    <property type="term" value="F:protein kinase binding"/>
    <property type="evidence" value="ECO:0007669"/>
    <property type="project" value="InterPro"/>
</dbReference>
<dbReference type="PANTHER" id="PTHR15615:SF10">
    <property type="entry name" value="PHO85 CYCLIN-2-RELATED"/>
    <property type="match status" value="1"/>
</dbReference>
<feature type="compositionally biased region" description="Low complexity" evidence="1">
    <location>
        <begin position="304"/>
        <end position="337"/>
    </location>
</feature>
<dbReference type="Proteomes" id="UP000775547">
    <property type="component" value="Unassembled WGS sequence"/>
</dbReference>
<dbReference type="AlphaFoldDB" id="A0A9P7G484"/>
<feature type="region of interest" description="Disordered" evidence="1">
    <location>
        <begin position="437"/>
        <end position="462"/>
    </location>
</feature>
<sequence length="531" mass="57392">MSARPRSLYNPASLISDSLHNPQLLHLVENGVTMEMIEYVARFAAKVIQIEGDAPVLTSLPTPPPTPQKVTFADQRDPPSPQMISLENYIYHLVKLSNVQVSTLLTTLVYLERLRSKLPPMAKGLPCTRHRVFLATLIVTAKYLNDSSPKNCHWANYAGMFDVAEINLMEKQLLFLLDYDLRFNEADTCRLFAPFMTSSTRRTQAANIRASAVNRVVRGGKARVAHAHAQAQVMATTPTDEVPKAADPIPVAAPTPVEASVTAPVTAPAPPPVKSSSSSSPVLVRRFEKRLSTAVPPPMLNTASIDSLSSSSSSDMGSLVDDSGSSSSSSGWTTSDSETSDDELAPQVYQPQPKLDVDLSRVDSTEPVPTKKPYPFRSTPSYTQRSLHLPAQNRARKPSDTSSVHTITATSPVLTNPRTARLQREYAFKRSSSVTSVSSIGSSYSSGSRIPSSSTLPSMPSIPRTGLSGGFLSRMWGAATTKIQDKERGMAEDTIDPTGDGTGVQQGQGAFRRFVQSSRMTAASRGSILDV</sequence>
<organism evidence="2 3">
    <name type="scientific">Asterophora parasitica</name>
    <dbReference type="NCBI Taxonomy" id="117018"/>
    <lineage>
        <taxon>Eukaryota</taxon>
        <taxon>Fungi</taxon>
        <taxon>Dikarya</taxon>
        <taxon>Basidiomycota</taxon>
        <taxon>Agaricomycotina</taxon>
        <taxon>Agaricomycetes</taxon>
        <taxon>Agaricomycetidae</taxon>
        <taxon>Agaricales</taxon>
        <taxon>Tricholomatineae</taxon>
        <taxon>Lyophyllaceae</taxon>
        <taxon>Asterophora</taxon>
    </lineage>
</organism>
<protein>
    <recommendedName>
        <fullName evidence="4">Cyclin</fullName>
    </recommendedName>
</protein>
<feature type="compositionally biased region" description="Low complexity" evidence="1">
    <location>
        <begin position="250"/>
        <end position="266"/>
    </location>
</feature>
<dbReference type="CDD" id="cd20557">
    <property type="entry name" value="CYCLIN_ScPCL1-like"/>
    <property type="match status" value="1"/>
</dbReference>
<reference evidence="2" key="1">
    <citation type="submission" date="2020-07" db="EMBL/GenBank/DDBJ databases">
        <authorList>
            <person name="Nieuwenhuis M."/>
            <person name="Van De Peppel L.J.J."/>
        </authorList>
    </citation>
    <scope>NUCLEOTIDE SEQUENCE</scope>
    <source>
        <strain evidence="2">AP01</strain>
        <tissue evidence="2">Mycelium</tissue>
    </source>
</reference>